<dbReference type="RefSeq" id="WP_025021666.1">
    <property type="nucleotide sequence ID" value="NZ_AZGD01000090.1"/>
</dbReference>
<dbReference type="Gene3D" id="2.30.30.940">
    <property type="match status" value="1"/>
</dbReference>
<gene>
    <name evidence="3" type="primary">recD2</name>
    <name evidence="5" type="ORF">FC40_GL000856</name>
</gene>
<dbReference type="InterPro" id="IPR029493">
    <property type="entry name" value="RecD2-like_HHH"/>
</dbReference>
<dbReference type="Proteomes" id="UP000051054">
    <property type="component" value="Unassembled WGS sequence"/>
</dbReference>
<dbReference type="GO" id="GO:0017116">
    <property type="term" value="F:single-stranded DNA helicase activity"/>
    <property type="evidence" value="ECO:0007669"/>
    <property type="project" value="TreeGrafter"/>
</dbReference>
<dbReference type="InterPro" id="IPR027785">
    <property type="entry name" value="UvrD-like_helicase_C"/>
</dbReference>
<comment type="catalytic activity">
    <reaction evidence="3">
        <text>ATP + H2O = ADP + phosphate + H(+)</text>
        <dbReference type="Rhea" id="RHEA:13065"/>
        <dbReference type="ChEBI" id="CHEBI:15377"/>
        <dbReference type="ChEBI" id="CHEBI:15378"/>
        <dbReference type="ChEBI" id="CHEBI:30616"/>
        <dbReference type="ChEBI" id="CHEBI:43474"/>
        <dbReference type="ChEBI" id="CHEBI:456216"/>
        <dbReference type="EC" id="5.6.2.3"/>
    </reaction>
</comment>
<sequence>MESTDLFDKQKDIQILKGSVDAIFFQASDSFYKVIQVSVKESNFDWHEKKITVVGDMPSIQLDSRYKFEGELIFHAKYGQQFKIVSCQIDIPSTKDGLIAYLSGENFPGIGKKTAEKIVNHFGNEAIEILNDNPDKLDEVKLTQKQKDIILNVLKSNYGLGQVIIELNALGFSSGLASKIYSRYIDATMEIVKEDPYRLIYDIDGISFNKVDAAARQMNFEIDSPLRIRGAIFETLNKLTFESGNTYVDLKKLLTETLDLLEYNISEPIDPQKIADELMELAENDKIRPEKNNIYSKRFYLAEYNTAENLYRLIKDKESENYSDKSLNRAISKVEEKLGIEYDEVQQSAIRDAINSPVFLLTGGPGTGKTTIINGIVGVYSFLNDISLDVNQYDSDNPFPIILAAPTGRAAKRMSEATGLPAMTIHRLLGINAHDTENPEETKEINGKLIIIDEMSMVDTLIMETLVKNIPSHMKVIFVGDKNQLPSVGPGKVFSDLLESNMINKLELQKIYRQGDGSSIIDLAHHVKQGTLPLDFTQQQNDRSFISCGSSQVGSGIKQVVSAAIRRGIKKDDIQILLPMYKGQAGINEVNKIMQDLLNPLTGRKKYIEHKEIVYRVGDRVLHLVNDPENNIFNGDIGKIIGIETEDKKKKIAPKIIVDFDGNEVTFERNDFDNLTLSYCMSIHKSQGSEFKVLIIAMLSQYRRMYARNLLYTALTRAKQKLILLGDIDAYKECAKIISLDRNTGLIRRMSEIFDKPISKDNTENSKSDLDNEIEIKEDDVKTGFSKQSTKSNKKETILTLEAIENRNIDPMIGMEGISPFDYLQE</sequence>
<dbReference type="InterPro" id="IPR006345">
    <property type="entry name" value="RecD2"/>
</dbReference>
<dbReference type="Pfam" id="PF18335">
    <property type="entry name" value="SH3_13"/>
    <property type="match status" value="1"/>
</dbReference>
<dbReference type="AlphaFoldDB" id="A0A0R1WT90"/>
<evidence type="ECO:0000259" key="4">
    <source>
        <dbReference type="SMART" id="SM00382"/>
    </source>
</evidence>
<dbReference type="OrthoDB" id="9803432at2"/>
<keyword evidence="3 5" id="KW-0347">Helicase</keyword>
<dbReference type="NCBIfam" id="TIGR01448">
    <property type="entry name" value="recD_rel"/>
    <property type="match status" value="1"/>
</dbReference>
<feature type="domain" description="AAA+ ATPase" evidence="4">
    <location>
        <begin position="355"/>
        <end position="516"/>
    </location>
</feature>
<dbReference type="GO" id="GO:0009338">
    <property type="term" value="C:exodeoxyribonuclease V complex"/>
    <property type="evidence" value="ECO:0007669"/>
    <property type="project" value="TreeGrafter"/>
</dbReference>
<dbReference type="GO" id="GO:0003677">
    <property type="term" value="F:DNA binding"/>
    <property type="evidence" value="ECO:0007669"/>
    <property type="project" value="UniProtKB-UniRule"/>
</dbReference>
<feature type="binding site" evidence="3">
    <location>
        <begin position="366"/>
        <end position="370"/>
    </location>
    <ligand>
        <name>ATP</name>
        <dbReference type="ChEBI" id="CHEBI:30616"/>
    </ligand>
</feature>
<dbReference type="SMART" id="SM00382">
    <property type="entry name" value="AAA"/>
    <property type="match status" value="1"/>
</dbReference>
<dbReference type="InterPro" id="IPR003593">
    <property type="entry name" value="AAA+_ATPase"/>
</dbReference>
<keyword evidence="1 3" id="KW-0547">Nucleotide-binding</keyword>
<dbReference type="Gene3D" id="3.40.50.300">
    <property type="entry name" value="P-loop containing nucleotide triphosphate hydrolases"/>
    <property type="match status" value="2"/>
</dbReference>
<keyword evidence="3" id="KW-0413">Isomerase</keyword>
<dbReference type="Pfam" id="PF23139">
    <property type="entry name" value="OB_YrrC"/>
    <property type="match status" value="1"/>
</dbReference>
<dbReference type="Gene3D" id="1.10.150.20">
    <property type="entry name" value="5' to 3' exonuclease, C-terminal subdomain"/>
    <property type="match status" value="1"/>
</dbReference>
<dbReference type="EMBL" id="AZGD01000090">
    <property type="protein sequence ID" value="KRM19067.1"/>
    <property type="molecule type" value="Genomic_DNA"/>
</dbReference>
<dbReference type="InterPro" id="IPR055446">
    <property type="entry name" value="RecD2_N_OB"/>
</dbReference>
<name>A0A0R1WT90_9LACO</name>
<dbReference type="GO" id="GO:0005524">
    <property type="term" value="F:ATP binding"/>
    <property type="evidence" value="ECO:0007669"/>
    <property type="project" value="UniProtKB-UniRule"/>
</dbReference>
<keyword evidence="6" id="KW-1185">Reference proteome</keyword>
<dbReference type="GO" id="GO:0043139">
    <property type="term" value="F:5'-3' DNA helicase activity"/>
    <property type="evidence" value="ECO:0007669"/>
    <property type="project" value="UniProtKB-UniRule"/>
</dbReference>
<evidence type="ECO:0000256" key="3">
    <source>
        <dbReference type="HAMAP-Rule" id="MF_01488"/>
    </source>
</evidence>
<comment type="function">
    <text evidence="3">DNA-dependent ATPase and ATP-dependent 5'-3' DNA helicase. Has no activity on blunt DNA or DNA with 3'-overhangs, requires at least 10 bases of 5'-ssDNA for helicase activity.</text>
</comment>
<dbReference type="Pfam" id="PF13538">
    <property type="entry name" value="UvrD_C_2"/>
    <property type="match status" value="1"/>
</dbReference>
<protein>
    <recommendedName>
        <fullName evidence="3">ATP-dependent RecD2 DNA helicase</fullName>
        <ecNumber evidence="3">5.6.2.3</ecNumber>
    </recommendedName>
    <alternativeName>
        <fullName evidence="3">DNA 5'-3' helicase subunit RecD2</fullName>
    </alternativeName>
</protein>
<dbReference type="CDD" id="cd17933">
    <property type="entry name" value="DEXSc_RecD-like"/>
    <property type="match status" value="1"/>
</dbReference>
<evidence type="ECO:0000256" key="1">
    <source>
        <dbReference type="ARBA" id="ARBA00022741"/>
    </source>
</evidence>
<dbReference type="Pfam" id="PF14490">
    <property type="entry name" value="HHH_RecD2"/>
    <property type="match status" value="1"/>
</dbReference>
<dbReference type="GO" id="GO:0016887">
    <property type="term" value="F:ATP hydrolysis activity"/>
    <property type="evidence" value="ECO:0007669"/>
    <property type="project" value="RHEA"/>
</dbReference>
<dbReference type="SUPFAM" id="SSF52540">
    <property type="entry name" value="P-loop containing nucleoside triphosphate hydrolases"/>
    <property type="match status" value="2"/>
</dbReference>
<comment type="caution">
    <text evidence="5">The sequence shown here is derived from an EMBL/GenBank/DDBJ whole genome shotgun (WGS) entry which is preliminary data.</text>
</comment>
<evidence type="ECO:0000313" key="5">
    <source>
        <dbReference type="EMBL" id="KRM19067.1"/>
    </source>
</evidence>
<dbReference type="GO" id="GO:0006310">
    <property type="term" value="P:DNA recombination"/>
    <property type="evidence" value="ECO:0007669"/>
    <property type="project" value="InterPro"/>
</dbReference>
<dbReference type="HAMAP" id="MF_01488">
    <property type="entry name" value="RecD2"/>
    <property type="match status" value="1"/>
</dbReference>
<dbReference type="PANTHER" id="PTHR43788">
    <property type="entry name" value="DNA2/NAM7 HELICASE FAMILY MEMBER"/>
    <property type="match status" value="1"/>
</dbReference>
<dbReference type="eggNOG" id="COG0507">
    <property type="taxonomic scope" value="Bacteria"/>
</dbReference>
<comment type="similarity">
    <text evidence="3">Belongs to the RecD family. RecD2 subfamily.</text>
</comment>
<keyword evidence="3" id="KW-0238">DNA-binding</keyword>
<dbReference type="InterPro" id="IPR010994">
    <property type="entry name" value="RuvA_2-like"/>
</dbReference>
<keyword evidence="2 3" id="KW-0067">ATP-binding</keyword>
<dbReference type="Gene3D" id="1.10.10.2220">
    <property type="match status" value="1"/>
</dbReference>
<accession>A0A0R1WT90</accession>
<dbReference type="InterPro" id="IPR041451">
    <property type="entry name" value="RecD2_SH13"/>
</dbReference>
<dbReference type="STRING" id="1423755.FC40_GL000856"/>
<evidence type="ECO:0000313" key="6">
    <source>
        <dbReference type="Proteomes" id="UP000051054"/>
    </source>
</evidence>
<organism evidence="5 6">
    <name type="scientific">Ligilactobacillus hayakitensis DSM 18933 = JCM 14209</name>
    <dbReference type="NCBI Taxonomy" id="1423755"/>
    <lineage>
        <taxon>Bacteria</taxon>
        <taxon>Bacillati</taxon>
        <taxon>Bacillota</taxon>
        <taxon>Bacilli</taxon>
        <taxon>Lactobacillales</taxon>
        <taxon>Lactobacillaceae</taxon>
        <taxon>Ligilactobacillus</taxon>
    </lineage>
</organism>
<dbReference type="InterPro" id="IPR050534">
    <property type="entry name" value="Coronavir_polyprotein_1ab"/>
</dbReference>
<keyword evidence="3" id="KW-0378">Hydrolase</keyword>
<dbReference type="PANTHER" id="PTHR43788:SF6">
    <property type="entry name" value="DNA HELICASE B"/>
    <property type="match status" value="1"/>
</dbReference>
<dbReference type="SUPFAM" id="SSF47781">
    <property type="entry name" value="RuvA domain 2-like"/>
    <property type="match status" value="1"/>
</dbReference>
<dbReference type="PATRIC" id="fig|1423755.3.peg.910"/>
<proteinExistence type="inferred from homology"/>
<dbReference type="EC" id="5.6.2.3" evidence="3"/>
<dbReference type="CDD" id="cd18809">
    <property type="entry name" value="SF1_C_RecD"/>
    <property type="match status" value="1"/>
</dbReference>
<dbReference type="Pfam" id="PF13604">
    <property type="entry name" value="AAA_30"/>
    <property type="match status" value="1"/>
</dbReference>
<reference evidence="5 6" key="1">
    <citation type="journal article" date="2015" name="Genome Announc.">
        <title>Expanding the biotechnology potential of lactobacilli through comparative genomics of 213 strains and associated genera.</title>
        <authorList>
            <person name="Sun Z."/>
            <person name="Harris H.M."/>
            <person name="McCann A."/>
            <person name="Guo C."/>
            <person name="Argimon S."/>
            <person name="Zhang W."/>
            <person name="Yang X."/>
            <person name="Jeffery I.B."/>
            <person name="Cooney J.C."/>
            <person name="Kagawa T.F."/>
            <person name="Liu W."/>
            <person name="Song Y."/>
            <person name="Salvetti E."/>
            <person name="Wrobel A."/>
            <person name="Rasinkangas P."/>
            <person name="Parkhill J."/>
            <person name="Rea M.C."/>
            <person name="O'Sullivan O."/>
            <person name="Ritari J."/>
            <person name="Douillard F.P."/>
            <person name="Paul Ross R."/>
            <person name="Yang R."/>
            <person name="Briner A.E."/>
            <person name="Felis G.E."/>
            <person name="de Vos W.M."/>
            <person name="Barrangou R."/>
            <person name="Klaenhammer T.R."/>
            <person name="Caufield P.W."/>
            <person name="Cui Y."/>
            <person name="Zhang H."/>
            <person name="O'Toole P.W."/>
        </authorList>
    </citation>
    <scope>NUCLEOTIDE SEQUENCE [LARGE SCALE GENOMIC DNA]</scope>
    <source>
        <strain evidence="5 6">DSM 18933</strain>
    </source>
</reference>
<dbReference type="InterPro" id="IPR027417">
    <property type="entry name" value="P-loop_NTPase"/>
</dbReference>
<evidence type="ECO:0000256" key="2">
    <source>
        <dbReference type="ARBA" id="ARBA00022840"/>
    </source>
</evidence>